<protein>
    <recommendedName>
        <fullName evidence="3">Saposin B-type domain-containing protein</fullName>
    </recommendedName>
</protein>
<dbReference type="EnsemblMetazoa" id="XM_003383717.3">
    <property type="protein sequence ID" value="XP_003383765.1"/>
    <property type="gene ID" value="LOC100637993"/>
</dbReference>
<dbReference type="Proteomes" id="UP000007879">
    <property type="component" value="Unassembled WGS sequence"/>
</dbReference>
<dbReference type="InterPro" id="IPR008139">
    <property type="entry name" value="SaposinB_dom"/>
</dbReference>
<evidence type="ECO:0000313" key="5">
    <source>
        <dbReference type="Proteomes" id="UP000007879"/>
    </source>
</evidence>
<feature type="domain" description="Saposin B-type" evidence="3">
    <location>
        <begin position="41"/>
        <end position="126"/>
    </location>
</feature>
<feature type="chain" id="PRO_5010873050" description="Saposin B-type domain-containing protein" evidence="2">
    <location>
        <begin position="18"/>
        <end position="254"/>
    </location>
</feature>
<name>A0A1X7VN34_AMPQE</name>
<dbReference type="AlphaFoldDB" id="A0A1X7VN34"/>
<organism evidence="4">
    <name type="scientific">Amphimedon queenslandica</name>
    <name type="common">Sponge</name>
    <dbReference type="NCBI Taxonomy" id="400682"/>
    <lineage>
        <taxon>Eukaryota</taxon>
        <taxon>Metazoa</taxon>
        <taxon>Porifera</taxon>
        <taxon>Demospongiae</taxon>
        <taxon>Heteroscleromorpha</taxon>
        <taxon>Haplosclerida</taxon>
        <taxon>Niphatidae</taxon>
        <taxon>Amphimedon</taxon>
    </lineage>
</organism>
<feature type="signal peptide" evidence="2">
    <location>
        <begin position="1"/>
        <end position="17"/>
    </location>
</feature>
<evidence type="ECO:0000259" key="3">
    <source>
        <dbReference type="PROSITE" id="PS50015"/>
    </source>
</evidence>
<evidence type="ECO:0000256" key="2">
    <source>
        <dbReference type="SAM" id="SignalP"/>
    </source>
</evidence>
<keyword evidence="1" id="KW-1015">Disulfide bond</keyword>
<dbReference type="PROSITE" id="PS50015">
    <property type="entry name" value="SAP_B"/>
    <property type="match status" value="1"/>
</dbReference>
<keyword evidence="2" id="KW-0732">Signal</keyword>
<accession>A0A1X7VN34</accession>
<sequence length="254" mass="27444">MKFAIVLTFLFLGQSFAAAPTHHFANKKLLHLSHSPQPTADYRLCGACIEFAEQFINQLLNIILNAGVVGGCAELCGMLPASNTEKEVCAILCDIVGIREFIKIIEEADLDPIYYCELLTVCEIKDDGDATITNLTVIPNKVVKGSTFEISFSFITKNGTGTGEMALEIRTQDGIPLGENTILKPVPAGQTVNGGGKVTAAPDPNCDPTQNMCEMWLPGNYSVILAVCNGECGSKHPHSQVYDEKTTDFNVVEN</sequence>
<evidence type="ECO:0000256" key="1">
    <source>
        <dbReference type="ARBA" id="ARBA00023157"/>
    </source>
</evidence>
<reference evidence="4" key="2">
    <citation type="submission" date="2017-05" db="UniProtKB">
        <authorList>
            <consortium name="EnsemblMetazoa"/>
        </authorList>
    </citation>
    <scope>IDENTIFICATION</scope>
</reference>
<dbReference type="KEGG" id="aqu:100637993"/>
<dbReference type="InParanoid" id="A0A1X7VN34"/>
<reference evidence="5" key="1">
    <citation type="journal article" date="2010" name="Nature">
        <title>The Amphimedon queenslandica genome and the evolution of animal complexity.</title>
        <authorList>
            <person name="Srivastava M."/>
            <person name="Simakov O."/>
            <person name="Chapman J."/>
            <person name="Fahey B."/>
            <person name="Gauthier M.E."/>
            <person name="Mitros T."/>
            <person name="Richards G.S."/>
            <person name="Conaco C."/>
            <person name="Dacre M."/>
            <person name="Hellsten U."/>
            <person name="Larroux C."/>
            <person name="Putnam N.H."/>
            <person name="Stanke M."/>
            <person name="Adamska M."/>
            <person name="Darling A."/>
            <person name="Degnan S.M."/>
            <person name="Oakley T.H."/>
            <person name="Plachetzki D.C."/>
            <person name="Zhai Y."/>
            <person name="Adamski M."/>
            <person name="Calcino A."/>
            <person name="Cummins S.F."/>
            <person name="Goodstein D.M."/>
            <person name="Harris C."/>
            <person name="Jackson D.J."/>
            <person name="Leys S.P."/>
            <person name="Shu S."/>
            <person name="Woodcroft B.J."/>
            <person name="Vervoort M."/>
            <person name="Kosik K.S."/>
            <person name="Manning G."/>
            <person name="Degnan B.M."/>
            <person name="Rokhsar D.S."/>
        </authorList>
    </citation>
    <scope>NUCLEOTIDE SEQUENCE [LARGE SCALE GENOMIC DNA]</scope>
</reference>
<evidence type="ECO:0000313" key="4">
    <source>
        <dbReference type="EnsemblMetazoa" id="Aqu2.1.40808_001"/>
    </source>
</evidence>
<dbReference type="eggNOG" id="ENOG502S5J5">
    <property type="taxonomic scope" value="Eukaryota"/>
</dbReference>
<dbReference type="OrthoDB" id="17754at2759"/>
<dbReference type="OMA" id="QGPCEQW"/>
<proteinExistence type="predicted"/>
<dbReference type="EnsemblMetazoa" id="Aqu2.1.40808_001">
    <property type="protein sequence ID" value="Aqu2.1.40808_001"/>
    <property type="gene ID" value="Aqu2.1.40808"/>
</dbReference>
<keyword evidence="5" id="KW-1185">Reference proteome</keyword>
<gene>
    <name evidence="4" type="primary">100637993</name>
</gene>